<evidence type="ECO:0000313" key="1">
    <source>
        <dbReference type="EMBL" id="KTD59261.1"/>
    </source>
</evidence>
<dbReference type="OrthoDB" id="5647842at2"/>
<protein>
    <submittedName>
        <fullName evidence="1">Secreted endonuclease</fullName>
    </submittedName>
</protein>
<sequence length="126" mass="14194">MNKYLVLGLMILGLTSCNQKDEQYYRNNIKELQQAIKACPNQQPEGATCAQLGELNSRLTSLAYQLQYSPQGFGNKILAIQQTIADQRSKLKTDGSNEELKKALKQNELDLVDYLAVVKWLESPES</sequence>
<dbReference type="eggNOG" id="ENOG5031E6K">
    <property type="taxonomic scope" value="Bacteria"/>
</dbReference>
<gene>
    <name evidence="1" type="ORF">Lsha_1957</name>
</gene>
<dbReference type="PATRIC" id="fig|1122169.6.peg.2236"/>
<keyword evidence="2" id="KW-1185">Reference proteome</keyword>
<dbReference type="PROSITE" id="PS51257">
    <property type="entry name" value="PROKAR_LIPOPROTEIN"/>
    <property type="match status" value="1"/>
</dbReference>
<evidence type="ECO:0000313" key="2">
    <source>
        <dbReference type="Proteomes" id="UP000054600"/>
    </source>
</evidence>
<dbReference type="AlphaFoldDB" id="A0A0W0YQW7"/>
<dbReference type="STRING" id="1122169.Lsha_1957"/>
<dbReference type="Proteomes" id="UP000054600">
    <property type="component" value="Unassembled WGS sequence"/>
</dbReference>
<dbReference type="EMBL" id="LNYW01000049">
    <property type="protein sequence ID" value="KTD59261.1"/>
    <property type="molecule type" value="Genomic_DNA"/>
</dbReference>
<keyword evidence="1" id="KW-0255">Endonuclease</keyword>
<reference evidence="1 2" key="1">
    <citation type="submission" date="2015-11" db="EMBL/GenBank/DDBJ databases">
        <title>Genomic analysis of 38 Legionella species identifies large and diverse effector repertoires.</title>
        <authorList>
            <person name="Burstein D."/>
            <person name="Amaro F."/>
            <person name="Zusman T."/>
            <person name="Lifshitz Z."/>
            <person name="Cohen O."/>
            <person name="Gilbert J.A."/>
            <person name="Pupko T."/>
            <person name="Shuman H.A."/>
            <person name="Segal G."/>
        </authorList>
    </citation>
    <scope>NUCLEOTIDE SEQUENCE [LARGE SCALE GENOMIC DNA]</scope>
    <source>
        <strain evidence="1 2">ATCC 49655</strain>
    </source>
</reference>
<keyword evidence="1" id="KW-0378">Hydrolase</keyword>
<name>A0A0W0YQW7_9GAMM</name>
<dbReference type="GO" id="GO:0004519">
    <property type="term" value="F:endonuclease activity"/>
    <property type="evidence" value="ECO:0007669"/>
    <property type="project" value="UniProtKB-KW"/>
</dbReference>
<organism evidence="1 2">
    <name type="scientific">Legionella shakespearei DSM 23087</name>
    <dbReference type="NCBI Taxonomy" id="1122169"/>
    <lineage>
        <taxon>Bacteria</taxon>
        <taxon>Pseudomonadati</taxon>
        <taxon>Pseudomonadota</taxon>
        <taxon>Gammaproteobacteria</taxon>
        <taxon>Legionellales</taxon>
        <taxon>Legionellaceae</taxon>
        <taxon>Legionella</taxon>
    </lineage>
</organism>
<proteinExistence type="predicted"/>
<dbReference type="RefSeq" id="WP_018576939.1">
    <property type="nucleotide sequence ID" value="NZ_KB892393.1"/>
</dbReference>
<keyword evidence="1" id="KW-0540">Nuclease</keyword>
<comment type="caution">
    <text evidence="1">The sequence shown here is derived from an EMBL/GenBank/DDBJ whole genome shotgun (WGS) entry which is preliminary data.</text>
</comment>
<accession>A0A0W0YQW7</accession>